<dbReference type="Pfam" id="PF17170">
    <property type="entry name" value="DUF5128"/>
    <property type="match status" value="1"/>
</dbReference>
<accession>A0A951M7R2</accession>
<name>A0A951M7R2_9BACT</name>
<organism evidence="1 2">
    <name type="scientific">Arthrospiribacter ruber</name>
    <dbReference type="NCBI Taxonomy" id="2487934"/>
    <lineage>
        <taxon>Bacteria</taxon>
        <taxon>Pseudomonadati</taxon>
        <taxon>Bacteroidota</taxon>
        <taxon>Cytophagia</taxon>
        <taxon>Cytophagales</taxon>
        <taxon>Cyclobacteriaceae</taxon>
        <taxon>Arthrospiribacter</taxon>
    </lineage>
</organism>
<proteinExistence type="predicted"/>
<evidence type="ECO:0000313" key="2">
    <source>
        <dbReference type="Proteomes" id="UP000727490"/>
    </source>
</evidence>
<reference evidence="1 2" key="1">
    <citation type="journal article" date="2020" name="Syst. Appl. Microbiol.">
        <title>Arthrospiribacter ruber gen. nov., sp. nov., a novel bacterium isolated from Arthrospira cultures.</title>
        <authorList>
            <person name="Waleron M."/>
            <person name="Misztak A."/>
            <person name="Waleron M.M."/>
            <person name="Furmaniak M."/>
            <person name="Mrozik A."/>
            <person name="Waleron K."/>
        </authorList>
    </citation>
    <scope>NUCLEOTIDE SEQUENCE [LARGE SCALE GENOMIC DNA]</scope>
    <source>
        <strain evidence="1 2">DPMB0001</strain>
    </source>
</reference>
<dbReference type="Proteomes" id="UP000727490">
    <property type="component" value="Unassembled WGS sequence"/>
</dbReference>
<gene>
    <name evidence="1" type="ORF">EGN73_03950</name>
</gene>
<comment type="caution">
    <text evidence="1">The sequence shown here is derived from an EMBL/GenBank/DDBJ whole genome shotgun (WGS) entry which is preliminary data.</text>
</comment>
<evidence type="ECO:0000313" key="1">
    <source>
        <dbReference type="EMBL" id="MBW3466961.1"/>
    </source>
</evidence>
<dbReference type="AlphaFoldDB" id="A0A951M7R2"/>
<sequence>MLQLDHCYTKKQQKYISQKNIVWLLILVSSFKLCLLSSCRHKDKQETIYQFRNKLLSETVDQEVNSLKVDTSVKAHKITLPKDLDAVFKLSSVIEEVSYLKLGEVPDDLMTDMVPKIRSHGDKYFLLDDKKGGVYVFDDSGTFQYSKLGTGDGPAEFLKASTFALDIFHDELAIFDDKLSKILYYSMDGTFLREKFIGFRLEDFDFLTDSTIAVTLGKTYNDHLPEIRNNQLAIVDREWKVIATGGAYNADKERGVYFTGQTLRRFSGQLSYFQPFTSTIYEIVCDSLLYPRYELDFGQLALPEDLDFSMGLDKFLKKYKSPEFAFMVSNGLELENTILFNVNHNGRLSYIFYDKNSNGTVYGAKYINDIGALGFFNPTHQIAEKDILISVISSEVVASIDKRDINEFDLPGNLIELFEETEASDNPVLLFYKLKAIETF</sequence>
<keyword evidence="2" id="KW-1185">Reference proteome</keyword>
<dbReference type="EMBL" id="RPHB01000002">
    <property type="protein sequence ID" value="MBW3466961.1"/>
    <property type="molecule type" value="Genomic_DNA"/>
</dbReference>
<protein>
    <submittedName>
        <fullName evidence="1">6-bladed beta-propeller</fullName>
    </submittedName>
</protein>